<evidence type="ECO:0000256" key="1">
    <source>
        <dbReference type="ARBA" id="ARBA00004623"/>
    </source>
</evidence>
<evidence type="ECO:0000256" key="7">
    <source>
        <dbReference type="ARBA" id="ARBA00023006"/>
    </source>
</evidence>
<dbReference type="GO" id="GO:0005524">
    <property type="term" value="F:ATP binding"/>
    <property type="evidence" value="ECO:0007669"/>
    <property type="project" value="UniProtKB-UniRule"/>
</dbReference>
<dbReference type="GO" id="GO:0034045">
    <property type="term" value="C:phagophore assembly site membrane"/>
    <property type="evidence" value="ECO:0007669"/>
    <property type="project" value="UniProtKB-SubCell"/>
</dbReference>
<proteinExistence type="inferred from homology"/>
<keyword evidence="6 9" id="KW-0067">ATP-binding</keyword>
<dbReference type="PROSITE" id="PS00108">
    <property type="entry name" value="PROTEIN_KINASE_ST"/>
    <property type="match status" value="1"/>
</dbReference>
<keyword evidence="13" id="KW-0808">Transferase</keyword>
<keyword evidence="5 9" id="KW-0547">Nucleotide-binding</keyword>
<dbReference type="InterPro" id="IPR000719">
    <property type="entry name" value="Prot_kinase_dom"/>
</dbReference>
<protein>
    <recommendedName>
        <fullName evidence="3">Serine/threonine-protein kinase ATG1</fullName>
    </recommendedName>
    <alternativeName>
        <fullName evidence="8">Autophagy-related protein 1</fullName>
    </alternativeName>
    <alternativeName>
        <fullName evidence="4">Serine/threonine-protein kinase atg1</fullName>
    </alternativeName>
</protein>
<dbReference type="EMBL" id="LCWF01000033">
    <property type="protein sequence ID" value="KKY26892.1"/>
    <property type="molecule type" value="Genomic_DNA"/>
</dbReference>
<reference evidence="13 14" key="2">
    <citation type="submission" date="2015-05" db="EMBL/GenBank/DDBJ databases">
        <authorList>
            <person name="Morales-Cruz A."/>
            <person name="Amrine K.C."/>
            <person name="Cantu D."/>
        </authorList>
    </citation>
    <scope>NUCLEOTIDE SEQUENCE [LARGE SCALE GENOMIC DNA]</scope>
    <source>
        <strain evidence="13">UCRPC4</strain>
    </source>
</reference>
<dbReference type="InterPro" id="IPR008271">
    <property type="entry name" value="Ser/Thr_kinase_AS"/>
</dbReference>
<dbReference type="PROSITE" id="PS00107">
    <property type="entry name" value="PROTEIN_KINASE_ATP"/>
    <property type="match status" value="1"/>
</dbReference>
<dbReference type="InterPro" id="IPR011009">
    <property type="entry name" value="Kinase-like_dom_sf"/>
</dbReference>
<dbReference type="PANTHER" id="PTHR24348">
    <property type="entry name" value="SERINE/THREONINE-PROTEIN KINASE UNC-51-RELATED"/>
    <property type="match status" value="1"/>
</dbReference>
<dbReference type="Pfam" id="PF00069">
    <property type="entry name" value="Pkinase"/>
    <property type="match status" value="1"/>
</dbReference>
<evidence type="ECO:0000259" key="12">
    <source>
        <dbReference type="PROSITE" id="PS50011"/>
    </source>
</evidence>
<evidence type="ECO:0000256" key="4">
    <source>
        <dbReference type="ARBA" id="ARBA00019599"/>
    </source>
</evidence>
<dbReference type="SUPFAM" id="SSF56112">
    <property type="entry name" value="Protein kinase-like (PK-like)"/>
    <property type="match status" value="1"/>
</dbReference>
<comment type="subcellular location">
    <subcellularLocation>
        <location evidence="1">Preautophagosomal structure membrane</location>
        <topology evidence="1">Peripheral membrane protein</topology>
    </subcellularLocation>
</comment>
<evidence type="ECO:0000259" key="11">
    <source>
        <dbReference type="PROSITE" id="PS50006"/>
    </source>
</evidence>
<evidence type="ECO:0000256" key="9">
    <source>
        <dbReference type="PROSITE-ProRule" id="PRU10141"/>
    </source>
</evidence>
<dbReference type="GO" id="GO:0004674">
    <property type="term" value="F:protein serine/threonine kinase activity"/>
    <property type="evidence" value="ECO:0007669"/>
    <property type="project" value="InterPro"/>
</dbReference>
<organism evidence="13 14">
    <name type="scientific">Phaeomoniella chlamydospora</name>
    <name type="common">Phaeoacremonium chlamydosporum</name>
    <dbReference type="NCBI Taxonomy" id="158046"/>
    <lineage>
        <taxon>Eukaryota</taxon>
        <taxon>Fungi</taxon>
        <taxon>Dikarya</taxon>
        <taxon>Ascomycota</taxon>
        <taxon>Pezizomycotina</taxon>
        <taxon>Eurotiomycetes</taxon>
        <taxon>Chaetothyriomycetidae</taxon>
        <taxon>Phaeomoniellales</taxon>
        <taxon>Phaeomoniellaceae</taxon>
        <taxon>Phaeomoniella</taxon>
    </lineage>
</organism>
<dbReference type="OrthoDB" id="4186251at2759"/>
<evidence type="ECO:0000256" key="3">
    <source>
        <dbReference type="ARBA" id="ARBA00018572"/>
    </source>
</evidence>
<keyword evidence="13" id="KW-0418">Kinase</keyword>
<evidence type="ECO:0000256" key="2">
    <source>
        <dbReference type="ARBA" id="ARBA00005575"/>
    </source>
</evidence>
<dbReference type="InterPro" id="IPR045269">
    <property type="entry name" value="Atg1-like"/>
</dbReference>
<sequence length="572" mass="63804">MAEPDLAQTVLVLEAHNQDAISSFQDPHNKKFLLAEDPSATVIRESIQDEREGTPFVQPSSYCLSLRFDQKDELIDPSNGWSIGSDAARSDIKLGSQKLGVSKVHFRITHNWDTRTLLFKNKSKTNGNTQIQELNRPRRNIRPEGTLVIPPGRQISVFIGVLQLSLKIPWRDSYEKLYQCNLEDFGRDIGLRPPGLGRLQVRVDDGNTDLVAVGARSYILGQRLGSGAFGTVYMAKDRETGTVFAAKQFTCLEGESAISDVKREIQILQQIKHNNIIQFVNSNTQENAIPTLIMEFAAEGHLSQDLGFAEREIGKIFDQMLRALDYLHGNHQVTHRDIKPANILITSRDPVCAKLSDFGLSKKGQLLKTFAGSPLYCAPEVLLKGMASTIKKNVIVPYTQKVDIWSLGVVLLEFTCGLPSEIPQPNLLGEIEEWTRRLEAFAAKQQGSLVQYAKRMVRIQPIARLTAQEMIQLIREDRVNILQARGGYLAPRWANEGAELQREVKRLMTAAPDTLVQSDTVRPANVVQLDDDSPEPSGAQMDAAGPSSQPRPSGARRRGQDVFYQGPHKLPR</sequence>
<comment type="similarity">
    <text evidence="2">Belongs to the protein kinase superfamily. CAMK Ser/Thr protein kinase family. CHEK2 subfamily.</text>
</comment>
<dbReference type="InterPro" id="IPR000253">
    <property type="entry name" value="FHA_dom"/>
</dbReference>
<name>A0A0G2EW54_PHACM</name>
<dbReference type="AlphaFoldDB" id="A0A0G2EW54"/>
<evidence type="ECO:0000313" key="14">
    <source>
        <dbReference type="Proteomes" id="UP000053317"/>
    </source>
</evidence>
<dbReference type="Gene3D" id="3.30.200.20">
    <property type="entry name" value="Phosphorylase Kinase, domain 1"/>
    <property type="match status" value="1"/>
</dbReference>
<accession>A0A0G2EW54</accession>
<feature type="binding site" evidence="9">
    <location>
        <position position="247"/>
    </location>
    <ligand>
        <name>ATP</name>
        <dbReference type="ChEBI" id="CHEBI:30616"/>
    </ligand>
</feature>
<dbReference type="Proteomes" id="UP000053317">
    <property type="component" value="Unassembled WGS sequence"/>
</dbReference>
<evidence type="ECO:0000256" key="6">
    <source>
        <dbReference type="ARBA" id="ARBA00022840"/>
    </source>
</evidence>
<dbReference type="InterPro" id="IPR017441">
    <property type="entry name" value="Protein_kinase_ATP_BS"/>
</dbReference>
<keyword evidence="14" id="KW-1185">Reference proteome</keyword>
<evidence type="ECO:0000256" key="8">
    <source>
        <dbReference type="ARBA" id="ARBA00030237"/>
    </source>
</evidence>
<dbReference type="GO" id="GO:0010506">
    <property type="term" value="P:regulation of autophagy"/>
    <property type="evidence" value="ECO:0007669"/>
    <property type="project" value="InterPro"/>
</dbReference>
<feature type="domain" description="FHA" evidence="11">
    <location>
        <begin position="81"/>
        <end position="127"/>
    </location>
</feature>
<reference evidence="13 14" key="1">
    <citation type="submission" date="2015-05" db="EMBL/GenBank/DDBJ databases">
        <title>Distinctive expansion of gene families associated with plant cell wall degradation and secondary metabolism in the genomes of grapevine trunk pathogens.</title>
        <authorList>
            <person name="Lawrence D.P."/>
            <person name="Travadon R."/>
            <person name="Rolshausen P.E."/>
            <person name="Baumgartner K."/>
        </authorList>
    </citation>
    <scope>NUCLEOTIDE SEQUENCE [LARGE SCALE GENOMIC DNA]</scope>
    <source>
        <strain evidence="13">UCRPC4</strain>
    </source>
</reference>
<dbReference type="PROSITE" id="PS50006">
    <property type="entry name" value="FHA_DOMAIN"/>
    <property type="match status" value="1"/>
</dbReference>
<feature type="region of interest" description="Disordered" evidence="10">
    <location>
        <begin position="519"/>
        <end position="572"/>
    </location>
</feature>
<dbReference type="SMART" id="SM00220">
    <property type="entry name" value="S_TKc"/>
    <property type="match status" value="1"/>
</dbReference>
<dbReference type="PROSITE" id="PS50011">
    <property type="entry name" value="PROTEIN_KINASE_DOM"/>
    <property type="match status" value="1"/>
</dbReference>
<feature type="domain" description="Protein kinase" evidence="12">
    <location>
        <begin position="218"/>
        <end position="479"/>
    </location>
</feature>
<dbReference type="Gene3D" id="1.10.510.10">
    <property type="entry name" value="Transferase(Phosphotransferase) domain 1"/>
    <property type="match status" value="1"/>
</dbReference>
<comment type="caution">
    <text evidence="13">The sequence shown here is derived from an EMBL/GenBank/DDBJ whole genome shotgun (WGS) entry which is preliminary data.</text>
</comment>
<keyword evidence="7" id="KW-0072">Autophagy</keyword>
<evidence type="ECO:0000256" key="5">
    <source>
        <dbReference type="ARBA" id="ARBA00022741"/>
    </source>
</evidence>
<evidence type="ECO:0000256" key="10">
    <source>
        <dbReference type="SAM" id="MobiDB-lite"/>
    </source>
</evidence>
<dbReference type="GO" id="GO:0006914">
    <property type="term" value="P:autophagy"/>
    <property type="evidence" value="ECO:0007669"/>
    <property type="project" value="UniProtKB-KW"/>
</dbReference>
<gene>
    <name evidence="13" type="ORF">UCRPC4_g01358</name>
</gene>
<evidence type="ECO:0000313" key="13">
    <source>
        <dbReference type="EMBL" id="KKY26892.1"/>
    </source>
</evidence>